<dbReference type="Proteomes" id="UP001470230">
    <property type="component" value="Unassembled WGS sequence"/>
</dbReference>
<feature type="transmembrane region" description="Helical" evidence="1">
    <location>
        <begin position="424"/>
        <end position="449"/>
    </location>
</feature>
<keyword evidence="1" id="KW-0472">Membrane</keyword>
<name>A0ABR2HVZ5_9EUKA</name>
<keyword evidence="3" id="KW-1185">Reference proteome</keyword>
<proteinExistence type="predicted"/>
<sequence>MNISFAYLTLSSLTNSPILSYPILSHHSATVFNHIHISNLFSTFYYRSSLIQSSAQKKSSHFFLNSVFDHLLNRAIEIESSNILSYQVPLGRSIFSLDYTHVDNCIFKHISNPSNFGGALMTFSGLEIQNSLFLQCFALEGGALSCHEDFSMLHVTFQNCNSKSQSGTFDRRAGSEKYKCDIELCTFYRCRSEYFGAFYNLNQRGSFDMKYNNISQITASQCVGCFEVCGSLSNFKFMIISECSANVHNGCIVMRGPKSLKFDYCLFYECSHSSFVSDAGAVLLCYDNPSDSIISNCFFIFNKPSDSYTLTVSNGFGKLKILNTFFTGNRNKEINNNGNILIDTPTVQFGYNCRSDIFDEIDFDKNENEENINRWKMVFKENLSDNTFGCLTINFKEHEGNNGAIDDVNVSDFIDDDDNPQDFFFIHFIAILLALVGAFLLQYLTNIFVRLYQSHKHSRESE</sequence>
<evidence type="ECO:0000313" key="3">
    <source>
        <dbReference type="Proteomes" id="UP001470230"/>
    </source>
</evidence>
<keyword evidence="1" id="KW-1133">Transmembrane helix</keyword>
<dbReference type="EMBL" id="JAPFFF010000021">
    <property type="protein sequence ID" value="KAK8853824.1"/>
    <property type="molecule type" value="Genomic_DNA"/>
</dbReference>
<organism evidence="2 3">
    <name type="scientific">Tritrichomonas musculus</name>
    <dbReference type="NCBI Taxonomy" id="1915356"/>
    <lineage>
        <taxon>Eukaryota</taxon>
        <taxon>Metamonada</taxon>
        <taxon>Parabasalia</taxon>
        <taxon>Tritrichomonadida</taxon>
        <taxon>Tritrichomonadidae</taxon>
        <taxon>Tritrichomonas</taxon>
    </lineage>
</organism>
<accession>A0ABR2HVZ5</accession>
<evidence type="ECO:0008006" key="4">
    <source>
        <dbReference type="Google" id="ProtNLM"/>
    </source>
</evidence>
<protein>
    <recommendedName>
        <fullName evidence="4">Right handed beta helix domain-containing protein</fullName>
    </recommendedName>
</protein>
<comment type="caution">
    <text evidence="2">The sequence shown here is derived from an EMBL/GenBank/DDBJ whole genome shotgun (WGS) entry which is preliminary data.</text>
</comment>
<reference evidence="2 3" key="1">
    <citation type="submission" date="2024-04" db="EMBL/GenBank/DDBJ databases">
        <title>Tritrichomonas musculus Genome.</title>
        <authorList>
            <person name="Alves-Ferreira E."/>
            <person name="Grigg M."/>
            <person name="Lorenzi H."/>
            <person name="Galac M."/>
        </authorList>
    </citation>
    <scope>NUCLEOTIDE SEQUENCE [LARGE SCALE GENOMIC DNA]</scope>
    <source>
        <strain evidence="2 3">EAF2021</strain>
    </source>
</reference>
<gene>
    <name evidence="2" type="ORF">M9Y10_016367</name>
</gene>
<keyword evidence="1" id="KW-0812">Transmembrane</keyword>
<evidence type="ECO:0000256" key="1">
    <source>
        <dbReference type="SAM" id="Phobius"/>
    </source>
</evidence>
<evidence type="ECO:0000313" key="2">
    <source>
        <dbReference type="EMBL" id="KAK8853824.1"/>
    </source>
</evidence>